<reference evidence="1" key="1">
    <citation type="submission" date="2018-05" db="EMBL/GenBank/DDBJ databases">
        <authorList>
            <person name="Lanie J.A."/>
            <person name="Ng W.-L."/>
            <person name="Kazmierczak K.M."/>
            <person name="Andrzejewski T.M."/>
            <person name="Davidsen T.M."/>
            <person name="Wayne K.J."/>
            <person name="Tettelin H."/>
            <person name="Glass J.I."/>
            <person name="Rusch D."/>
            <person name="Podicherti R."/>
            <person name="Tsui H.-C.T."/>
            <person name="Winkler M.E."/>
        </authorList>
    </citation>
    <scope>NUCLEOTIDE SEQUENCE</scope>
</reference>
<proteinExistence type="predicted"/>
<name>A0A382WGV0_9ZZZZ</name>
<evidence type="ECO:0000313" key="1">
    <source>
        <dbReference type="EMBL" id="SVD57321.1"/>
    </source>
</evidence>
<feature type="non-terminal residue" evidence="1">
    <location>
        <position position="42"/>
    </location>
</feature>
<organism evidence="1">
    <name type="scientific">marine metagenome</name>
    <dbReference type="NCBI Taxonomy" id="408172"/>
    <lineage>
        <taxon>unclassified sequences</taxon>
        <taxon>metagenomes</taxon>
        <taxon>ecological metagenomes</taxon>
    </lineage>
</organism>
<sequence length="42" mass="4866">MLKNIVDPNYWASKIGNKTGAYDKAHNSKLAKWSRSLTGWKW</sequence>
<dbReference type="EMBL" id="UINC01159307">
    <property type="protein sequence ID" value="SVD57321.1"/>
    <property type="molecule type" value="Genomic_DNA"/>
</dbReference>
<protein>
    <submittedName>
        <fullName evidence="1">Uncharacterized protein</fullName>
    </submittedName>
</protein>
<dbReference type="AlphaFoldDB" id="A0A382WGV0"/>
<gene>
    <name evidence="1" type="ORF">METZ01_LOCUS410175</name>
</gene>
<accession>A0A382WGV0</accession>